<name>A0A3F3GZ48_9LACO</name>
<protein>
    <submittedName>
        <fullName evidence="10">MIP family major intrinsic protein channel protein</fullName>
    </submittedName>
</protein>
<comment type="subcellular location">
    <subcellularLocation>
        <location evidence="1">Cell membrane</location>
        <topology evidence="1">Multi-pass membrane protein</topology>
    </subcellularLocation>
</comment>
<dbReference type="Proteomes" id="UP000061227">
    <property type="component" value="Unassembled WGS sequence"/>
</dbReference>
<dbReference type="PANTHER" id="PTHR19139:SF199">
    <property type="entry name" value="MIP17260P"/>
    <property type="match status" value="1"/>
</dbReference>
<keyword evidence="7 9" id="KW-0472">Membrane</keyword>
<dbReference type="InterPro" id="IPR023271">
    <property type="entry name" value="Aquaporin-like"/>
</dbReference>
<evidence type="ECO:0000256" key="3">
    <source>
        <dbReference type="ARBA" id="ARBA00022448"/>
    </source>
</evidence>
<evidence type="ECO:0000256" key="4">
    <source>
        <dbReference type="ARBA" id="ARBA00022475"/>
    </source>
</evidence>
<feature type="transmembrane region" description="Helical" evidence="9">
    <location>
        <begin position="79"/>
        <end position="105"/>
    </location>
</feature>
<dbReference type="EMBL" id="DF968067">
    <property type="protein sequence ID" value="GAP03277.1"/>
    <property type="molecule type" value="Genomic_DNA"/>
</dbReference>
<gene>
    <name evidence="10" type="ORF">FPFC_050940</name>
</gene>
<feature type="transmembrane region" description="Helical" evidence="9">
    <location>
        <begin position="37"/>
        <end position="58"/>
    </location>
</feature>
<evidence type="ECO:0000313" key="10">
    <source>
        <dbReference type="EMBL" id="GAP03277.1"/>
    </source>
</evidence>
<keyword evidence="5 8" id="KW-0812">Transmembrane</keyword>
<dbReference type="STRING" id="220714.SAMN05660469_1037"/>
<dbReference type="RefSeq" id="WP_059378832.1">
    <property type="nucleotide sequence ID" value="NZ_DF968067.1"/>
</dbReference>
<dbReference type="PRINTS" id="PR00783">
    <property type="entry name" value="MINTRINSICP"/>
</dbReference>
<accession>A0A3F3GZ48</accession>
<dbReference type="GO" id="GO:0005886">
    <property type="term" value="C:plasma membrane"/>
    <property type="evidence" value="ECO:0007669"/>
    <property type="project" value="UniProtKB-SubCell"/>
</dbReference>
<proteinExistence type="inferred from homology"/>
<dbReference type="OrthoDB" id="9807293at2"/>
<feature type="transmembrane region" description="Helical" evidence="9">
    <location>
        <begin position="137"/>
        <end position="159"/>
    </location>
</feature>
<sequence length="237" mass="25229">MRKYFAEFFGTALLLIFTTTALIYTQTFQTGNLFDAMGLFGLTLAVLMFIFGPMAHGGHFNPAVSLGAAINKDITWKEFGAYILSQLLGALAGLGLAVITLVPVINSQASSSSSSSSSVKASQVLTTLEPSATVTSLQVGLAVEFFFTFLFVLITLLALKKHAKQAPAIMGMTFAVVSYVAYPLTAGLVNPARALAPAFFNLSSTSVHLWFFLIVEIIAGALAGLVMKYLAPKPIEE</sequence>
<comment type="similarity">
    <text evidence="2 8">Belongs to the MIP/aquaporin (TC 1.A.8) family.</text>
</comment>
<dbReference type="PANTHER" id="PTHR19139">
    <property type="entry name" value="AQUAPORIN TRANSPORTER"/>
    <property type="match status" value="1"/>
</dbReference>
<dbReference type="InterPro" id="IPR034294">
    <property type="entry name" value="Aquaporin_transptr"/>
</dbReference>
<organism evidence="10 11">
    <name type="scientific">Fructobacillus pseudoficulneus</name>
    <dbReference type="NCBI Taxonomy" id="220714"/>
    <lineage>
        <taxon>Bacteria</taxon>
        <taxon>Bacillati</taxon>
        <taxon>Bacillota</taxon>
        <taxon>Bacilli</taxon>
        <taxon>Lactobacillales</taxon>
        <taxon>Lactobacillaceae</taxon>
        <taxon>Fructobacillus</taxon>
    </lineage>
</organism>
<evidence type="ECO:0000256" key="9">
    <source>
        <dbReference type="SAM" id="Phobius"/>
    </source>
</evidence>
<dbReference type="PROSITE" id="PS00221">
    <property type="entry name" value="MIP"/>
    <property type="match status" value="1"/>
</dbReference>
<dbReference type="InterPro" id="IPR000425">
    <property type="entry name" value="MIP"/>
</dbReference>
<keyword evidence="6 9" id="KW-1133">Transmembrane helix</keyword>
<feature type="transmembrane region" description="Helical" evidence="9">
    <location>
        <begin position="209"/>
        <end position="231"/>
    </location>
</feature>
<dbReference type="InterPro" id="IPR022357">
    <property type="entry name" value="MIP_CS"/>
</dbReference>
<dbReference type="SUPFAM" id="SSF81338">
    <property type="entry name" value="Aquaporin-like"/>
    <property type="match status" value="1"/>
</dbReference>
<evidence type="ECO:0000256" key="8">
    <source>
        <dbReference type="RuleBase" id="RU000477"/>
    </source>
</evidence>
<dbReference type="AlphaFoldDB" id="A0A3F3GZ48"/>
<evidence type="ECO:0000256" key="1">
    <source>
        <dbReference type="ARBA" id="ARBA00004651"/>
    </source>
</evidence>
<reference evidence="10 11" key="1">
    <citation type="journal article" date="2015" name="BMC Genomics">
        <title>Comparative genomics of Fructobacillus spp. and Leuconostoc spp. reveals niche-specific evolution of Fructobacillus spp.</title>
        <authorList>
            <person name="Endo A."/>
            <person name="Tanizawa Y."/>
            <person name="Tanaka N."/>
            <person name="Maeno S."/>
            <person name="Kumar H."/>
            <person name="Shiwa Y."/>
            <person name="Okada S."/>
            <person name="Yoshikawa H."/>
            <person name="Dicks L."/>
            <person name="Nakagawa J."/>
            <person name="Arita M."/>
        </authorList>
    </citation>
    <scope>NUCLEOTIDE SEQUENCE [LARGE SCALE GENOMIC DNA]</scope>
    <source>
        <strain evidence="10 11">DSM 15468</strain>
    </source>
</reference>
<evidence type="ECO:0000256" key="5">
    <source>
        <dbReference type="ARBA" id="ARBA00022692"/>
    </source>
</evidence>
<dbReference type="GO" id="GO:0015250">
    <property type="term" value="F:water channel activity"/>
    <property type="evidence" value="ECO:0007669"/>
    <property type="project" value="TreeGrafter"/>
</dbReference>
<evidence type="ECO:0000313" key="11">
    <source>
        <dbReference type="Proteomes" id="UP000061227"/>
    </source>
</evidence>
<keyword evidence="3 8" id="KW-0813">Transport</keyword>
<dbReference type="Pfam" id="PF00230">
    <property type="entry name" value="MIP"/>
    <property type="match status" value="1"/>
</dbReference>
<evidence type="ECO:0000256" key="7">
    <source>
        <dbReference type="ARBA" id="ARBA00023136"/>
    </source>
</evidence>
<keyword evidence="11" id="KW-1185">Reference proteome</keyword>
<evidence type="ECO:0000256" key="2">
    <source>
        <dbReference type="ARBA" id="ARBA00006175"/>
    </source>
</evidence>
<feature type="transmembrane region" description="Helical" evidence="9">
    <location>
        <begin position="166"/>
        <end position="189"/>
    </location>
</feature>
<evidence type="ECO:0000256" key="6">
    <source>
        <dbReference type="ARBA" id="ARBA00022989"/>
    </source>
</evidence>
<dbReference type="Gene3D" id="1.20.1080.10">
    <property type="entry name" value="Glycerol uptake facilitator protein"/>
    <property type="match status" value="1"/>
</dbReference>
<keyword evidence="4" id="KW-1003">Cell membrane</keyword>